<feature type="compositionally biased region" description="Polar residues" evidence="1">
    <location>
        <begin position="122"/>
        <end position="131"/>
    </location>
</feature>
<feature type="region of interest" description="Disordered" evidence="1">
    <location>
        <begin position="104"/>
        <end position="138"/>
    </location>
</feature>
<dbReference type="AlphaFoldDB" id="A0AAD6CXU7"/>
<reference evidence="2 3" key="1">
    <citation type="journal article" date="2023" name="IMA Fungus">
        <title>Comparative genomic study of the Penicillium genus elucidates a diverse pangenome and 15 lateral gene transfer events.</title>
        <authorList>
            <person name="Petersen C."/>
            <person name="Sorensen T."/>
            <person name="Nielsen M.R."/>
            <person name="Sondergaard T.E."/>
            <person name="Sorensen J.L."/>
            <person name="Fitzpatrick D.A."/>
            <person name="Frisvad J.C."/>
            <person name="Nielsen K.L."/>
        </authorList>
    </citation>
    <scope>NUCLEOTIDE SEQUENCE [LARGE SCALE GENOMIC DNA]</scope>
    <source>
        <strain evidence="2 3">IBT 35679</strain>
    </source>
</reference>
<accession>A0AAD6CXU7</accession>
<gene>
    <name evidence="2" type="ORF">N7494_005383</name>
</gene>
<proteinExistence type="predicted"/>
<evidence type="ECO:0000313" key="2">
    <source>
        <dbReference type="EMBL" id="KAJ5544104.1"/>
    </source>
</evidence>
<name>A0AAD6CXU7_9EURO</name>
<evidence type="ECO:0000256" key="1">
    <source>
        <dbReference type="SAM" id="MobiDB-lite"/>
    </source>
</evidence>
<comment type="caution">
    <text evidence="2">The sequence shown here is derived from an EMBL/GenBank/DDBJ whole genome shotgun (WGS) entry which is preliminary data.</text>
</comment>
<dbReference type="Proteomes" id="UP001220324">
    <property type="component" value="Unassembled WGS sequence"/>
</dbReference>
<evidence type="ECO:0000313" key="3">
    <source>
        <dbReference type="Proteomes" id="UP001220324"/>
    </source>
</evidence>
<sequence>MAGCFRFRFTKKLPLDPPQSSGIVREPEEAQFNQCQDLSSQSEAQIVRNSPVKVAAEEGKNDLQNIVAGEGSTQIIIGHQTTAKDIFAGKNAVQILGNFCEGYRQSNNPEITDKQPPPPYSNIPSTQTKSSAGEDGGL</sequence>
<protein>
    <submittedName>
        <fullName evidence="2">Uncharacterized protein</fullName>
    </submittedName>
</protein>
<keyword evidence="3" id="KW-1185">Reference proteome</keyword>
<organism evidence="2 3">
    <name type="scientific">Penicillium frequentans</name>
    <dbReference type="NCBI Taxonomy" id="3151616"/>
    <lineage>
        <taxon>Eukaryota</taxon>
        <taxon>Fungi</taxon>
        <taxon>Dikarya</taxon>
        <taxon>Ascomycota</taxon>
        <taxon>Pezizomycotina</taxon>
        <taxon>Eurotiomycetes</taxon>
        <taxon>Eurotiomycetidae</taxon>
        <taxon>Eurotiales</taxon>
        <taxon>Aspergillaceae</taxon>
        <taxon>Penicillium</taxon>
    </lineage>
</organism>
<dbReference type="EMBL" id="JAQIZZ010000004">
    <property type="protein sequence ID" value="KAJ5544104.1"/>
    <property type="molecule type" value="Genomic_DNA"/>
</dbReference>